<keyword evidence="4" id="KW-1185">Reference proteome</keyword>
<reference evidence="3 4" key="1">
    <citation type="submission" date="2017-10" db="EMBL/GenBank/DDBJ databases">
        <title>Draft genome of Longimonas halophila.</title>
        <authorList>
            <person name="Goh K.M."/>
            <person name="Shamsir M.S."/>
            <person name="Lim S.W."/>
        </authorList>
    </citation>
    <scope>NUCLEOTIDE SEQUENCE [LARGE SCALE GENOMIC DNA]</scope>
    <source>
        <strain evidence="3 4">KCTC 42399</strain>
    </source>
</reference>
<evidence type="ECO:0000313" key="4">
    <source>
        <dbReference type="Proteomes" id="UP000221024"/>
    </source>
</evidence>
<feature type="transmembrane region" description="Helical" evidence="2">
    <location>
        <begin position="7"/>
        <end position="26"/>
    </location>
</feature>
<feature type="transmembrane region" description="Helical" evidence="2">
    <location>
        <begin position="46"/>
        <end position="64"/>
    </location>
</feature>
<evidence type="ECO:0000313" key="3">
    <source>
        <dbReference type="EMBL" id="PEN09617.1"/>
    </source>
</evidence>
<feature type="compositionally biased region" description="Basic and acidic residues" evidence="1">
    <location>
        <begin position="88"/>
        <end position="100"/>
    </location>
</feature>
<keyword evidence="2" id="KW-0472">Membrane</keyword>
<feature type="region of interest" description="Disordered" evidence="1">
    <location>
        <begin position="78"/>
        <end position="100"/>
    </location>
</feature>
<gene>
    <name evidence="3" type="ORF">CRI93_02490</name>
</gene>
<dbReference type="RefSeq" id="WP_098061015.1">
    <property type="nucleotide sequence ID" value="NZ_PDEP01000001.1"/>
</dbReference>
<proteinExistence type="predicted"/>
<dbReference type="AlphaFoldDB" id="A0A2H3NQY3"/>
<keyword evidence="2" id="KW-0812">Transmembrane</keyword>
<organism evidence="3 4">
    <name type="scientific">Longimonas halophila</name>
    <dbReference type="NCBI Taxonomy" id="1469170"/>
    <lineage>
        <taxon>Bacteria</taxon>
        <taxon>Pseudomonadati</taxon>
        <taxon>Rhodothermota</taxon>
        <taxon>Rhodothermia</taxon>
        <taxon>Rhodothermales</taxon>
        <taxon>Salisaetaceae</taxon>
        <taxon>Longimonas</taxon>
    </lineage>
</organism>
<comment type="caution">
    <text evidence="3">The sequence shown here is derived from an EMBL/GenBank/DDBJ whole genome shotgun (WGS) entry which is preliminary data.</text>
</comment>
<dbReference type="EMBL" id="PDEP01000001">
    <property type="protein sequence ID" value="PEN09617.1"/>
    <property type="molecule type" value="Genomic_DNA"/>
</dbReference>
<accession>A0A2H3NQY3</accession>
<dbReference type="Proteomes" id="UP000221024">
    <property type="component" value="Unassembled WGS sequence"/>
</dbReference>
<protein>
    <submittedName>
        <fullName evidence="3">ABC transporter permease</fullName>
    </submittedName>
</protein>
<evidence type="ECO:0000256" key="1">
    <source>
        <dbReference type="SAM" id="MobiDB-lite"/>
    </source>
</evidence>
<keyword evidence="2" id="KW-1133">Transmembrane helix</keyword>
<dbReference type="OrthoDB" id="1495745at2"/>
<name>A0A2H3NQY3_9BACT</name>
<sequence length="100" mass="11413">MNPARLLRLGAFTFVLIGGGITAWLVDKAIRYPDIRAAQFGFEAPYWPALIAFVVLCTGIGAYMQLRAAQRVEEGEDLYAQRHRRHPSEKYPDEYPDQKE</sequence>
<evidence type="ECO:0000256" key="2">
    <source>
        <dbReference type="SAM" id="Phobius"/>
    </source>
</evidence>